<organism evidence="3 4">
    <name type="scientific">Leuconostoc litchii</name>
    <dbReference type="NCBI Taxonomy" id="1981069"/>
    <lineage>
        <taxon>Bacteria</taxon>
        <taxon>Bacillati</taxon>
        <taxon>Bacillota</taxon>
        <taxon>Bacilli</taxon>
        <taxon>Lactobacillales</taxon>
        <taxon>Lactobacillaceae</taxon>
        <taxon>Leuconostoc</taxon>
    </lineage>
</organism>
<feature type="domain" description="DDH" evidence="1">
    <location>
        <begin position="18"/>
        <end position="160"/>
    </location>
</feature>
<dbReference type="InterPro" id="IPR051319">
    <property type="entry name" value="Oligoribo/pAp-PDE_c-di-AMP_PDE"/>
</dbReference>
<proteinExistence type="predicted"/>
<keyword evidence="4" id="KW-1185">Reference proteome</keyword>
<accession>A0A652NDX3</accession>
<dbReference type="Pfam" id="PF01368">
    <property type="entry name" value="DHH"/>
    <property type="match status" value="1"/>
</dbReference>
<evidence type="ECO:0000259" key="1">
    <source>
        <dbReference type="Pfam" id="PF01368"/>
    </source>
</evidence>
<protein>
    <submittedName>
        <fullName evidence="3">Bifunctional oligoribonuclease/PAP phosphatase NrnA</fullName>
    </submittedName>
</protein>
<dbReference type="OrthoDB" id="9803668at2"/>
<comment type="caution">
    <text evidence="3">The sequence shown here is derived from an EMBL/GenBank/DDBJ whole genome shotgun (WGS) entry which is preliminary data.</text>
</comment>
<reference evidence="3 4" key="1">
    <citation type="submission" date="2019-01" db="EMBL/GenBank/DDBJ databases">
        <title>Leuconostoc litchii sp. nov., a novel lactic acid bacterium isolated from lychee.</title>
        <authorList>
            <person name="Wang L.-T."/>
        </authorList>
    </citation>
    <scope>NUCLEOTIDE SEQUENCE [LARGE SCALE GENOMIC DNA]</scope>
    <source>
        <strain evidence="3 4">MB7</strain>
    </source>
</reference>
<dbReference type="RefSeq" id="WP_148606643.1">
    <property type="nucleotide sequence ID" value="NZ_SDGY01000010.1"/>
</dbReference>
<dbReference type="AlphaFoldDB" id="A0A652NDX3"/>
<dbReference type="InterPro" id="IPR003156">
    <property type="entry name" value="DHHA1_dom"/>
</dbReference>
<gene>
    <name evidence="3" type="ORF">ESZ47_08970</name>
</gene>
<feature type="domain" description="DHHA1" evidence="2">
    <location>
        <begin position="233"/>
        <end position="316"/>
    </location>
</feature>
<dbReference type="Gene3D" id="3.90.1640.10">
    <property type="entry name" value="inorganic pyrophosphatase (n-terminal core)"/>
    <property type="match status" value="1"/>
</dbReference>
<dbReference type="PANTHER" id="PTHR47618">
    <property type="entry name" value="BIFUNCTIONAL OLIGORIBONUCLEASE AND PAP PHOSPHATASE NRNA"/>
    <property type="match status" value="1"/>
</dbReference>
<name>A0A652NDX3_9LACO</name>
<evidence type="ECO:0000259" key="2">
    <source>
        <dbReference type="Pfam" id="PF02272"/>
    </source>
</evidence>
<dbReference type="PANTHER" id="PTHR47618:SF1">
    <property type="entry name" value="BIFUNCTIONAL OLIGORIBONUCLEASE AND PAP PHOSPHATASE NRNA"/>
    <property type="match status" value="1"/>
</dbReference>
<evidence type="ECO:0000313" key="4">
    <source>
        <dbReference type="Proteomes" id="UP000442244"/>
    </source>
</evidence>
<dbReference type="Gene3D" id="3.10.310.30">
    <property type="match status" value="1"/>
</dbReference>
<dbReference type="GO" id="GO:0003676">
    <property type="term" value="F:nucleic acid binding"/>
    <property type="evidence" value="ECO:0007669"/>
    <property type="project" value="InterPro"/>
</dbReference>
<dbReference type="Proteomes" id="UP000442244">
    <property type="component" value="Unassembled WGS sequence"/>
</dbReference>
<dbReference type="SUPFAM" id="SSF64182">
    <property type="entry name" value="DHH phosphoesterases"/>
    <property type="match status" value="1"/>
</dbReference>
<dbReference type="InterPro" id="IPR038763">
    <property type="entry name" value="DHH_sf"/>
</dbReference>
<dbReference type="InterPro" id="IPR001667">
    <property type="entry name" value="DDH_dom"/>
</dbReference>
<evidence type="ECO:0000313" key="3">
    <source>
        <dbReference type="EMBL" id="TYC45982.1"/>
    </source>
</evidence>
<dbReference type="EMBL" id="SDGY01000010">
    <property type="protein sequence ID" value="TYC45982.1"/>
    <property type="molecule type" value="Genomic_DNA"/>
</dbReference>
<dbReference type="Pfam" id="PF02272">
    <property type="entry name" value="DHHA1"/>
    <property type="match status" value="1"/>
</dbReference>
<sequence>MATIEEQILEQIKRYDTIIIHRHQRPDPDAFGSQLGLKEILKSSFPEKKIYAVGKEVAGLSWINEYETFMDTVPDAVYNKALVIVTDTANAPRIDDQRWPDGLEVVKIDHHPNDEPYGDWQWVKDSHSATSTMIFEFYEKLKDQGLVMTKEAARLLYIGIIGDTGRFMYSDDSETFRVVSELFKYDFDYQKIHHEMSTISESAAKLSGYVLQNVKILASGFAYVILTKELLQEFDLKDDGTAFVVPLPSKIDRVKAWAIFEEQDEGNYRVRLRSRTIPINKIANQFEGGGHPMASGAWAQDENDINQLISVIDNQLIAKQDTEKED</sequence>